<keyword evidence="1" id="KW-0472">Membrane</keyword>
<comment type="caution">
    <text evidence="2">The sequence shown here is derived from an EMBL/GenBank/DDBJ whole genome shotgun (WGS) entry which is preliminary data.</text>
</comment>
<feature type="transmembrane region" description="Helical" evidence="1">
    <location>
        <begin position="174"/>
        <end position="199"/>
    </location>
</feature>
<sequence>MVLALRFVGDFRTGGMIDITPDLIIPYAEECTNDDRGARVENFTGLFATTRWIDLPRGSYQVCINYVNDGEDGEVSFLDEIMPTAQYDAAKLPAERTRTVFSLWMPYGCETAQLQFTADCGKNQVIYITGAQIVPTHAWAYVRLLTGLVFCAVLDWVILLLTRRVKFPIHTLRGRYIAMALVGIGVFACLPLGLGYLTYGHDLSIHLSRIEGLKAGLLAGQFPVRMDPAIINEKGYPFSLMYSDVFLYPAAVLRILGFSLQTSYKVYVASITAATVGITFYALRKMFRSDCAALLGTV</sequence>
<feature type="transmembrane region" description="Helical" evidence="1">
    <location>
        <begin position="264"/>
        <end position="283"/>
    </location>
</feature>
<evidence type="ECO:0000313" key="2">
    <source>
        <dbReference type="EMBL" id="EKC63151.1"/>
    </source>
</evidence>
<evidence type="ECO:0000256" key="1">
    <source>
        <dbReference type="SAM" id="Phobius"/>
    </source>
</evidence>
<feature type="transmembrane region" description="Helical" evidence="1">
    <location>
        <begin position="138"/>
        <end position="162"/>
    </location>
</feature>
<feature type="non-terminal residue" evidence="2">
    <location>
        <position position="298"/>
    </location>
</feature>
<proteinExistence type="predicted"/>
<protein>
    <submittedName>
        <fullName evidence="2">Uncharacterized protein</fullName>
    </submittedName>
</protein>
<organism evidence="2">
    <name type="scientific">human gut metagenome</name>
    <dbReference type="NCBI Taxonomy" id="408170"/>
    <lineage>
        <taxon>unclassified sequences</taxon>
        <taxon>metagenomes</taxon>
        <taxon>organismal metagenomes</taxon>
    </lineage>
</organism>
<gene>
    <name evidence="2" type="ORF">LEA_11479</name>
</gene>
<keyword evidence="1" id="KW-1133">Transmembrane helix</keyword>
<dbReference type="AlphaFoldDB" id="K1TV46"/>
<name>K1TV46_9ZZZZ</name>
<reference evidence="2" key="1">
    <citation type="journal article" date="2013" name="Environ. Microbiol.">
        <title>Microbiota from the distal guts of lean and obese adolescents exhibit partial functional redundancy besides clear differences in community structure.</title>
        <authorList>
            <person name="Ferrer M."/>
            <person name="Ruiz A."/>
            <person name="Lanza F."/>
            <person name="Haange S.B."/>
            <person name="Oberbach A."/>
            <person name="Till H."/>
            <person name="Bargiela R."/>
            <person name="Campoy C."/>
            <person name="Segura M.T."/>
            <person name="Richter M."/>
            <person name="von Bergen M."/>
            <person name="Seifert J."/>
            <person name="Suarez A."/>
        </authorList>
    </citation>
    <scope>NUCLEOTIDE SEQUENCE</scope>
</reference>
<dbReference type="EMBL" id="AJWY01007738">
    <property type="protein sequence ID" value="EKC63151.1"/>
    <property type="molecule type" value="Genomic_DNA"/>
</dbReference>
<accession>K1TV46</accession>
<keyword evidence="1" id="KW-0812">Transmembrane</keyword>